<comment type="caution">
    <text evidence="5">The sequence shown here is derived from an EMBL/GenBank/DDBJ whole genome shotgun (WGS) entry which is preliminary data.</text>
</comment>
<evidence type="ECO:0000256" key="2">
    <source>
        <dbReference type="PROSITE-ProRule" id="PRU00703"/>
    </source>
</evidence>
<dbReference type="Gene3D" id="3.10.580.10">
    <property type="entry name" value="CBS-domain"/>
    <property type="match status" value="1"/>
</dbReference>
<dbReference type="InterPro" id="IPR000644">
    <property type="entry name" value="CBS_dom"/>
</dbReference>
<dbReference type="InterPro" id="IPR017080">
    <property type="entry name" value="UCP036990_CBS_BON"/>
</dbReference>
<evidence type="ECO:0000259" key="3">
    <source>
        <dbReference type="PROSITE" id="PS50914"/>
    </source>
</evidence>
<keyword evidence="6" id="KW-1185">Reference proteome</keyword>
<feature type="domain" description="BON" evidence="3">
    <location>
        <begin position="151"/>
        <end position="220"/>
    </location>
</feature>
<dbReference type="PANTHER" id="PTHR43080">
    <property type="entry name" value="CBS DOMAIN-CONTAINING PROTEIN CBSX3, MITOCHONDRIAL"/>
    <property type="match status" value="1"/>
</dbReference>
<feature type="domain" description="CBS" evidence="4">
    <location>
        <begin position="10"/>
        <end position="67"/>
    </location>
</feature>
<evidence type="ECO:0000313" key="5">
    <source>
        <dbReference type="EMBL" id="MFC7216955.1"/>
    </source>
</evidence>
<reference evidence="6" key="1">
    <citation type="journal article" date="2019" name="Int. J. Syst. Evol. Microbiol.">
        <title>The Global Catalogue of Microorganisms (GCM) 10K type strain sequencing project: providing services to taxonomists for standard genome sequencing and annotation.</title>
        <authorList>
            <consortium name="The Broad Institute Genomics Platform"/>
            <consortium name="The Broad Institute Genome Sequencing Center for Infectious Disease"/>
            <person name="Wu L."/>
            <person name="Ma J."/>
        </authorList>
    </citation>
    <scope>NUCLEOTIDE SEQUENCE [LARGE SCALE GENOMIC DNA]</scope>
    <source>
        <strain evidence="6">CGMCC 1.13681</strain>
    </source>
</reference>
<evidence type="ECO:0000256" key="1">
    <source>
        <dbReference type="ARBA" id="ARBA00023122"/>
    </source>
</evidence>
<sequence>MKRSSVGSVMTDDVVQAGYDTSFKEVTQLLVQHRIGGVPVVDADRKVLGVVCGSDLLARQVEADDPSRPPHRFAWPRLGSAARRRRGKARARTAGQLMSCPAVTVSTDATLADAARTMARHRIDRLPVVDARQHLVGIVTRHDLIRIYLRPDGEIHDEIISEIAVGALSLAPLALGVSVHGGVVVLNGQLERRSDIGVAVRMVGQIDGVVAVTDQLTFRLDDAHVKPDEKAVRGVADDWLRRP</sequence>
<dbReference type="PANTHER" id="PTHR43080:SF29">
    <property type="entry name" value="OS02G0818000 PROTEIN"/>
    <property type="match status" value="1"/>
</dbReference>
<dbReference type="Gene3D" id="3.30.1340.30">
    <property type="match status" value="1"/>
</dbReference>
<dbReference type="CDD" id="cd04586">
    <property type="entry name" value="CBS_pair_BON_assoc"/>
    <property type="match status" value="1"/>
</dbReference>
<dbReference type="PROSITE" id="PS51371">
    <property type="entry name" value="CBS"/>
    <property type="match status" value="2"/>
</dbReference>
<feature type="domain" description="CBS" evidence="4">
    <location>
        <begin position="98"/>
        <end position="158"/>
    </location>
</feature>
<evidence type="ECO:0000313" key="6">
    <source>
        <dbReference type="Proteomes" id="UP001596413"/>
    </source>
</evidence>
<dbReference type="Pfam" id="PF04972">
    <property type="entry name" value="BON"/>
    <property type="match status" value="1"/>
</dbReference>
<keyword evidence="1 2" id="KW-0129">CBS domain</keyword>
<dbReference type="Pfam" id="PF00571">
    <property type="entry name" value="CBS"/>
    <property type="match status" value="2"/>
</dbReference>
<dbReference type="RefSeq" id="WP_386411131.1">
    <property type="nucleotide sequence ID" value="NZ_JBHSZO010000002.1"/>
</dbReference>
<dbReference type="EMBL" id="JBHSZO010000002">
    <property type="protein sequence ID" value="MFC7216955.1"/>
    <property type="molecule type" value="Genomic_DNA"/>
</dbReference>
<accession>A0ABW2G848</accession>
<dbReference type="InterPro" id="IPR051257">
    <property type="entry name" value="Diverse_CBS-Domain"/>
</dbReference>
<dbReference type="InterPro" id="IPR007055">
    <property type="entry name" value="BON_dom"/>
</dbReference>
<dbReference type="Proteomes" id="UP001596413">
    <property type="component" value="Unassembled WGS sequence"/>
</dbReference>
<gene>
    <name evidence="5" type="ORF">ACFQLX_02025</name>
</gene>
<protein>
    <submittedName>
        <fullName evidence="5">CBS domain-containing protein</fullName>
    </submittedName>
</protein>
<proteinExistence type="predicted"/>
<evidence type="ECO:0000259" key="4">
    <source>
        <dbReference type="PROSITE" id="PS51371"/>
    </source>
</evidence>
<dbReference type="SUPFAM" id="SSF54631">
    <property type="entry name" value="CBS-domain pair"/>
    <property type="match status" value="1"/>
</dbReference>
<dbReference type="PIRSF" id="PIRSF036990">
    <property type="entry name" value="UCP036990_CBS_BON"/>
    <property type="match status" value="1"/>
</dbReference>
<dbReference type="InterPro" id="IPR046342">
    <property type="entry name" value="CBS_dom_sf"/>
</dbReference>
<dbReference type="PROSITE" id="PS50914">
    <property type="entry name" value="BON"/>
    <property type="match status" value="1"/>
</dbReference>
<name>A0ABW2G848_9ACTN</name>
<dbReference type="SMART" id="SM00116">
    <property type="entry name" value="CBS"/>
    <property type="match status" value="2"/>
</dbReference>
<organism evidence="5 6">
    <name type="scientific">Streptomyces polyrhachis</name>
    <dbReference type="NCBI Taxonomy" id="1282885"/>
    <lineage>
        <taxon>Bacteria</taxon>
        <taxon>Bacillati</taxon>
        <taxon>Actinomycetota</taxon>
        <taxon>Actinomycetes</taxon>
        <taxon>Kitasatosporales</taxon>
        <taxon>Streptomycetaceae</taxon>
        <taxon>Streptomyces</taxon>
    </lineage>
</organism>